<dbReference type="OrthoDB" id="7724415at2"/>
<dbReference type="NCBIfam" id="TIGR03352">
    <property type="entry name" value="VI_chp_3"/>
    <property type="match status" value="1"/>
</dbReference>
<feature type="chain" id="PRO_5037518390" evidence="1">
    <location>
        <begin position="23"/>
        <end position="149"/>
    </location>
</feature>
<evidence type="ECO:0000256" key="1">
    <source>
        <dbReference type="SAM" id="SignalP"/>
    </source>
</evidence>
<feature type="signal peptide" evidence="1">
    <location>
        <begin position="1"/>
        <end position="22"/>
    </location>
</feature>
<dbReference type="Gene3D" id="2.60.40.4150">
    <property type="entry name" value="Type VI secretion system, lipoprotein SciN"/>
    <property type="match status" value="1"/>
</dbReference>
<organism evidence="2 3">
    <name type="scientific">Gemmobacter aquaticus</name>
    <dbReference type="NCBI Taxonomy" id="490185"/>
    <lineage>
        <taxon>Bacteria</taxon>
        <taxon>Pseudomonadati</taxon>
        <taxon>Pseudomonadota</taxon>
        <taxon>Alphaproteobacteria</taxon>
        <taxon>Rhodobacterales</taxon>
        <taxon>Paracoccaceae</taxon>
        <taxon>Gemmobacter</taxon>
    </lineage>
</organism>
<dbReference type="PROSITE" id="PS51318">
    <property type="entry name" value="TAT"/>
    <property type="match status" value="1"/>
</dbReference>
<dbReference type="Proteomes" id="UP000598196">
    <property type="component" value="Unassembled WGS sequence"/>
</dbReference>
<reference evidence="2 3" key="1">
    <citation type="journal article" date="2014" name="Int. J. Syst. Evol. Microbiol.">
        <title>Complete genome sequence of Corynebacterium casei LMG S-19264T (=DSM 44701T), isolated from a smear-ripened cheese.</title>
        <authorList>
            <consortium name="US DOE Joint Genome Institute (JGI-PGF)"/>
            <person name="Walter F."/>
            <person name="Albersmeier A."/>
            <person name="Kalinowski J."/>
            <person name="Ruckert C."/>
        </authorList>
    </citation>
    <scope>NUCLEOTIDE SEQUENCE [LARGE SCALE GENOMIC DNA]</scope>
    <source>
        <strain evidence="2 3">CGMCC 1.7029</strain>
    </source>
</reference>
<accession>A0A917YMV4</accession>
<sequence length="149" mass="14875">MIDRRMFLLAAAALPVAACTPAGPGAATVRATARAGMNPGPDGADRPVTLQVVQMRGSGAFDSADAFALQSPQAALGVDFIRADVITLPPGGDVSKVIAFDAATSVLGVIAGFRDPGGKVFRAKVGVDPTSSPGFLVDVGPSGISLMPA</sequence>
<dbReference type="EMBL" id="BMLP01000008">
    <property type="protein sequence ID" value="GGO36942.1"/>
    <property type="molecule type" value="Genomic_DNA"/>
</dbReference>
<dbReference type="PANTHER" id="PTHR37625">
    <property type="entry name" value="OUTER MEMBRANE LIPOPROTEIN-RELATED"/>
    <property type="match status" value="1"/>
</dbReference>
<proteinExistence type="predicted"/>
<evidence type="ECO:0000313" key="2">
    <source>
        <dbReference type="EMBL" id="GGO36942.1"/>
    </source>
</evidence>
<dbReference type="InterPro" id="IPR017734">
    <property type="entry name" value="T6SS_SciN"/>
</dbReference>
<dbReference type="AlphaFoldDB" id="A0A917YMV4"/>
<comment type="caution">
    <text evidence="2">The sequence shown here is derived from an EMBL/GenBank/DDBJ whole genome shotgun (WGS) entry which is preliminary data.</text>
</comment>
<keyword evidence="2" id="KW-0449">Lipoprotein</keyword>
<evidence type="ECO:0000313" key="3">
    <source>
        <dbReference type="Proteomes" id="UP000598196"/>
    </source>
</evidence>
<dbReference type="Pfam" id="PF12790">
    <property type="entry name" value="T6SS-SciN"/>
    <property type="match status" value="1"/>
</dbReference>
<dbReference type="InterPro" id="IPR038706">
    <property type="entry name" value="Type_VI_SciN-like_sf"/>
</dbReference>
<keyword evidence="1" id="KW-0732">Signal</keyword>
<dbReference type="RefSeq" id="WP_146288002.1">
    <property type="nucleotide sequence ID" value="NZ_BMLP01000008.1"/>
</dbReference>
<name>A0A917YMV4_9RHOB</name>
<dbReference type="PANTHER" id="PTHR37625:SF4">
    <property type="entry name" value="OUTER MEMBRANE LIPOPROTEIN"/>
    <property type="match status" value="1"/>
</dbReference>
<dbReference type="InterPro" id="IPR006311">
    <property type="entry name" value="TAT_signal"/>
</dbReference>
<protein>
    <submittedName>
        <fullName evidence="2">Type VI secretion lipoprotein</fullName>
    </submittedName>
</protein>
<gene>
    <name evidence="2" type="ORF">GCM10010991_31750</name>
</gene>
<keyword evidence="3" id="KW-1185">Reference proteome</keyword>